<evidence type="ECO:0000313" key="1">
    <source>
        <dbReference type="EMBL" id="CAG8508839.1"/>
    </source>
</evidence>
<dbReference type="OrthoDB" id="2432697at2759"/>
<sequence>QINLVVINKRTVVQIGNQALNKAFNQPDNIIVKLRAVEVKEKLWDLQYRTIRKRNMTIDELYRKLLQIGRQANYRPKELCNKFLNTLSILWLKKAKNISEYLLLDKLAKKLYEIEL</sequence>
<organism evidence="1 2">
    <name type="scientific">Cetraspora pellucida</name>
    <dbReference type="NCBI Taxonomy" id="1433469"/>
    <lineage>
        <taxon>Eukaryota</taxon>
        <taxon>Fungi</taxon>
        <taxon>Fungi incertae sedis</taxon>
        <taxon>Mucoromycota</taxon>
        <taxon>Glomeromycotina</taxon>
        <taxon>Glomeromycetes</taxon>
        <taxon>Diversisporales</taxon>
        <taxon>Gigasporaceae</taxon>
        <taxon>Cetraspora</taxon>
    </lineage>
</organism>
<name>A0A9N9F4R1_9GLOM</name>
<keyword evidence="2" id="KW-1185">Reference proteome</keyword>
<protein>
    <submittedName>
        <fullName evidence="1">14801_t:CDS:1</fullName>
    </submittedName>
</protein>
<comment type="caution">
    <text evidence="1">The sequence shown here is derived from an EMBL/GenBank/DDBJ whole genome shotgun (WGS) entry which is preliminary data.</text>
</comment>
<dbReference type="Proteomes" id="UP000789759">
    <property type="component" value="Unassembled WGS sequence"/>
</dbReference>
<proteinExistence type="predicted"/>
<accession>A0A9N9F4R1</accession>
<dbReference type="AlphaFoldDB" id="A0A9N9F4R1"/>
<gene>
    <name evidence="1" type="ORF">CPELLU_LOCUS2814</name>
</gene>
<evidence type="ECO:0000313" key="2">
    <source>
        <dbReference type="Proteomes" id="UP000789759"/>
    </source>
</evidence>
<dbReference type="EMBL" id="CAJVQA010001277">
    <property type="protein sequence ID" value="CAG8508839.1"/>
    <property type="molecule type" value="Genomic_DNA"/>
</dbReference>
<reference evidence="1" key="1">
    <citation type="submission" date="2021-06" db="EMBL/GenBank/DDBJ databases">
        <authorList>
            <person name="Kallberg Y."/>
            <person name="Tangrot J."/>
            <person name="Rosling A."/>
        </authorList>
    </citation>
    <scope>NUCLEOTIDE SEQUENCE</scope>
    <source>
        <strain evidence="1">FL966</strain>
    </source>
</reference>
<feature type="non-terminal residue" evidence="1">
    <location>
        <position position="1"/>
    </location>
</feature>